<dbReference type="Pfam" id="PF02582">
    <property type="entry name" value="DUF155"/>
    <property type="match status" value="1"/>
</dbReference>
<keyword evidence="5" id="KW-1185">Reference proteome</keyword>
<accession>A0A1D2NFN1</accession>
<organism evidence="4 5">
    <name type="scientific">Orchesella cincta</name>
    <name type="common">Springtail</name>
    <name type="synonym">Podura cincta</name>
    <dbReference type="NCBI Taxonomy" id="48709"/>
    <lineage>
        <taxon>Eukaryota</taxon>
        <taxon>Metazoa</taxon>
        <taxon>Ecdysozoa</taxon>
        <taxon>Arthropoda</taxon>
        <taxon>Hexapoda</taxon>
        <taxon>Collembola</taxon>
        <taxon>Entomobryomorpha</taxon>
        <taxon>Entomobryoidea</taxon>
        <taxon>Orchesellidae</taxon>
        <taxon>Orchesellinae</taxon>
        <taxon>Orchesella</taxon>
    </lineage>
</organism>
<dbReference type="InterPro" id="IPR003734">
    <property type="entry name" value="DUF155"/>
</dbReference>
<feature type="domain" description="DUF155" evidence="3">
    <location>
        <begin position="160"/>
        <end position="336"/>
    </location>
</feature>
<evidence type="ECO:0000313" key="4">
    <source>
        <dbReference type="EMBL" id="ODN04073.1"/>
    </source>
</evidence>
<dbReference type="GO" id="GO:0005739">
    <property type="term" value="C:mitochondrion"/>
    <property type="evidence" value="ECO:0007669"/>
    <property type="project" value="UniProtKB-ARBA"/>
</dbReference>
<sequence length="392" mass="44974">MSKAFRPSVTGFQNVKFYSEDVSQKVADLKIKTEESKAKVDAMPGAVSSDAVKKVGDATSIAPPRPRKVTPTTTPASNKRVKRKTSSQTVIDEYGYGQSYDVDETFPITAYAVCEEFHLKAMRKGLVAQGLYIPTVLSDDLSDVIHVSAKYPIGNEPREIFFFREGAVIFWNVPYLERVNVLKFLKDYSEETYRQGDIEEEVEYMSYMHSDQSATRLLRGKVHLGSDSSNKLLEKYAFANALASSVKLGIWETTLEKYVEGIEHITEALKRAEEIKLTRAEVLQKTGELFALRHQLNLHSDLLDTPDFYWERERLETLYQKTCDYLSINRRTKVMNEKLTQCCELLELVSSHLTDHHHTRLEWMIIVLIMIEVGFEILHLLERYEIVPSMHS</sequence>
<dbReference type="STRING" id="48709.A0A1D2NFN1"/>
<evidence type="ECO:0000256" key="1">
    <source>
        <dbReference type="ARBA" id="ARBA00008306"/>
    </source>
</evidence>
<reference evidence="4 5" key="1">
    <citation type="journal article" date="2016" name="Genome Biol. Evol.">
        <title>Gene Family Evolution Reflects Adaptation to Soil Environmental Stressors in the Genome of the Collembolan Orchesella cincta.</title>
        <authorList>
            <person name="Faddeeva-Vakhrusheva A."/>
            <person name="Derks M.F."/>
            <person name="Anvar S.Y."/>
            <person name="Agamennone V."/>
            <person name="Suring W."/>
            <person name="Smit S."/>
            <person name="van Straalen N.M."/>
            <person name="Roelofs D."/>
        </authorList>
    </citation>
    <scope>NUCLEOTIDE SEQUENCE [LARGE SCALE GENOMIC DNA]</scope>
    <source>
        <tissue evidence="4">Mixed pool</tissue>
    </source>
</reference>
<proteinExistence type="inferred from homology"/>
<dbReference type="OMA" id="KLGMWEA"/>
<comment type="similarity">
    <text evidence="1">Belongs to the RMD1/sif2 family.</text>
</comment>
<dbReference type="AlphaFoldDB" id="A0A1D2NFN1"/>
<name>A0A1D2NFN1_ORCCI</name>
<comment type="caution">
    <text evidence="4">The sequence shown here is derived from an EMBL/GenBank/DDBJ whole genome shotgun (WGS) entry which is preliminary data.</text>
</comment>
<gene>
    <name evidence="4" type="ORF">Ocin01_02598</name>
</gene>
<evidence type="ECO:0000256" key="2">
    <source>
        <dbReference type="SAM" id="MobiDB-lite"/>
    </source>
</evidence>
<evidence type="ECO:0000313" key="5">
    <source>
        <dbReference type="Proteomes" id="UP000094527"/>
    </source>
</evidence>
<dbReference type="PANTHER" id="PTHR16255">
    <property type="entry name" value="REQUIRED FOR MEIOTIC NUCLEAR DIVISION PROTEIN 1 HOMOLOG"/>
    <property type="match status" value="1"/>
</dbReference>
<evidence type="ECO:0000259" key="3">
    <source>
        <dbReference type="Pfam" id="PF02582"/>
    </source>
</evidence>
<protein>
    <submittedName>
        <fullName evidence="4">Required for meiotic nuclear division protein 1</fullName>
    </submittedName>
</protein>
<dbReference type="Proteomes" id="UP000094527">
    <property type="component" value="Unassembled WGS sequence"/>
</dbReference>
<dbReference type="GO" id="GO:0070131">
    <property type="term" value="P:positive regulation of mitochondrial translation"/>
    <property type="evidence" value="ECO:0007669"/>
    <property type="project" value="TreeGrafter"/>
</dbReference>
<dbReference type="EMBL" id="LJIJ01000056">
    <property type="protein sequence ID" value="ODN04073.1"/>
    <property type="molecule type" value="Genomic_DNA"/>
</dbReference>
<dbReference type="OrthoDB" id="242766at2759"/>
<feature type="region of interest" description="Disordered" evidence="2">
    <location>
        <begin position="56"/>
        <end position="84"/>
    </location>
</feature>
<dbReference type="InterPro" id="IPR051624">
    <property type="entry name" value="RMD1/Sad1-interacting"/>
</dbReference>
<dbReference type="PANTHER" id="PTHR16255:SF1">
    <property type="entry name" value="REQUIRED FOR MEIOTIC NUCLEAR DIVISION PROTEIN 1 HOMOLOG"/>
    <property type="match status" value="1"/>
</dbReference>